<keyword evidence="3" id="KW-1185">Reference proteome</keyword>
<name>A0ABR2V3F8_9PEZI</name>
<evidence type="ECO:0000313" key="2">
    <source>
        <dbReference type="EMBL" id="KAK9421444.1"/>
    </source>
</evidence>
<accession>A0ABR2V3F8</accession>
<protein>
    <submittedName>
        <fullName evidence="2">Uncharacterized protein</fullName>
    </submittedName>
</protein>
<feature type="compositionally biased region" description="Polar residues" evidence="1">
    <location>
        <begin position="66"/>
        <end position="76"/>
    </location>
</feature>
<dbReference type="EMBL" id="JARVKF010000179">
    <property type="protein sequence ID" value="KAK9421444.1"/>
    <property type="molecule type" value="Genomic_DNA"/>
</dbReference>
<feature type="compositionally biased region" description="Basic and acidic residues" evidence="1">
    <location>
        <begin position="81"/>
        <end position="113"/>
    </location>
</feature>
<feature type="compositionally biased region" description="Basic and acidic residues" evidence="1">
    <location>
        <begin position="305"/>
        <end position="314"/>
    </location>
</feature>
<dbReference type="InterPro" id="IPR021822">
    <property type="entry name" value="DUF3405"/>
</dbReference>
<comment type="caution">
    <text evidence="2">The sequence shown here is derived from an EMBL/GenBank/DDBJ whole genome shotgun (WGS) entry which is preliminary data.</text>
</comment>
<gene>
    <name evidence="2" type="ORF">SUNI508_05679</name>
</gene>
<feature type="region of interest" description="Disordered" evidence="1">
    <location>
        <begin position="271"/>
        <end position="335"/>
    </location>
</feature>
<reference evidence="2 3" key="1">
    <citation type="journal article" date="2024" name="J. Plant Pathol.">
        <title>Sequence and assembly of the genome of Seiridium unicorne, isolate CBS 538.82, causal agent of cypress canker disease.</title>
        <authorList>
            <person name="Scali E."/>
            <person name="Rocca G.D."/>
            <person name="Danti R."/>
            <person name="Garbelotto M."/>
            <person name="Barberini S."/>
            <person name="Baroncelli R."/>
            <person name="Emiliani G."/>
        </authorList>
    </citation>
    <scope>NUCLEOTIDE SEQUENCE [LARGE SCALE GENOMIC DNA]</scope>
    <source>
        <strain evidence="2 3">BM-138-508</strain>
    </source>
</reference>
<evidence type="ECO:0000313" key="3">
    <source>
        <dbReference type="Proteomes" id="UP001408356"/>
    </source>
</evidence>
<dbReference type="Pfam" id="PF11885">
    <property type="entry name" value="DUF3405"/>
    <property type="match status" value="1"/>
</dbReference>
<dbReference type="PANTHER" id="PTHR36205:SF2">
    <property type="entry name" value="MAJOR FACILITATOR SUPERFAMILY TRANSPORTER"/>
    <property type="match status" value="1"/>
</dbReference>
<evidence type="ECO:0000256" key="1">
    <source>
        <dbReference type="SAM" id="MobiDB-lite"/>
    </source>
</evidence>
<sequence length="753" mass="85295">MLAVQPRRLLSRPKSLFILVAFAVTFYWLVVRGRPTSYSAARSSGGASEHAAPFVQVGSSVKDPGLTQTPLKGDSSQELEDSVKKKEQEEHDRYEDAMRKEFQEESKKLGNAARRDPKAGAIYGMTLATLSNKDAPRKLKYEASLTPAEESFGFSADRPHIYNPYPHYNGKEWKAMNKAEFVSCDGPDGVPVEDIMVFKGTPHEFPAPSFGSYDVLDMDQNLCFERQTRLSPYGYSHTGNHTKAPADWNAVKWGQLQELCVQKNKARFNAKGSPNPYVDGVYGRGNLTTTEPPANNPSAPQKTNSNDELKRAGEYDTAGKTAPSRRSLKSQADSSKDLVKEARTALLIRTYTGKVYSENDMQIIRSLVTELSLRTGGQYQVFLFVQVKDDTIDIWRSEGAYEFVLHSAVPPEFVDMAILWNDEATLSTYPKLDSKQANVHMAQWLSVQKFAQEFTEFDYVWNWELDSRVTGHQYEFLEKLVAFAKKQPRRGLWERNERYYIPSFHGDYDTDFREEVERHAVNGSVWGPPDLPFIKPIGPKPPVAKPEDDDFEWGIGEEADLITLAPIFNPINSSWIESDHVWGYNDSTHASKDLPRRTTIITQSRVSRRLLDIMHVENLRGNHVFSEMTTQTVALLHGLKAVYAPMPVFFDRPWTGKQLAKWFNGGWNGESGGIGSAMGWGREGRFSGSTWYYRADPPQRLYTNWMGWEDTHIGGPQWEEIYGRPCLPPMILHPIKDVVETEPGHSSESKLPY</sequence>
<dbReference type="Proteomes" id="UP001408356">
    <property type="component" value="Unassembled WGS sequence"/>
</dbReference>
<dbReference type="PANTHER" id="PTHR36205">
    <property type="entry name" value="CHROMOSOME 19, WHOLE GENOME SHOTGUN SEQUENCE"/>
    <property type="match status" value="1"/>
</dbReference>
<organism evidence="2 3">
    <name type="scientific">Seiridium unicorne</name>
    <dbReference type="NCBI Taxonomy" id="138068"/>
    <lineage>
        <taxon>Eukaryota</taxon>
        <taxon>Fungi</taxon>
        <taxon>Dikarya</taxon>
        <taxon>Ascomycota</taxon>
        <taxon>Pezizomycotina</taxon>
        <taxon>Sordariomycetes</taxon>
        <taxon>Xylariomycetidae</taxon>
        <taxon>Amphisphaeriales</taxon>
        <taxon>Sporocadaceae</taxon>
        <taxon>Seiridium</taxon>
    </lineage>
</organism>
<feature type="compositionally biased region" description="Polar residues" evidence="1">
    <location>
        <begin position="286"/>
        <end position="304"/>
    </location>
</feature>
<proteinExistence type="predicted"/>
<feature type="region of interest" description="Disordered" evidence="1">
    <location>
        <begin position="59"/>
        <end position="113"/>
    </location>
</feature>